<evidence type="ECO:0008006" key="13">
    <source>
        <dbReference type="Google" id="ProtNLM"/>
    </source>
</evidence>
<dbReference type="GO" id="GO:0043565">
    <property type="term" value="F:sequence-specific DNA binding"/>
    <property type="evidence" value="ECO:0007669"/>
    <property type="project" value="TreeGrafter"/>
</dbReference>
<evidence type="ECO:0000256" key="4">
    <source>
        <dbReference type="ARBA" id="ARBA00023125"/>
    </source>
</evidence>
<feature type="domain" description="Calmodulin binding protein C-terminal" evidence="10">
    <location>
        <begin position="330"/>
        <end position="385"/>
    </location>
</feature>
<evidence type="ECO:0000313" key="11">
    <source>
        <dbReference type="EMBL" id="CAI9264895.1"/>
    </source>
</evidence>
<reference evidence="11" key="1">
    <citation type="submission" date="2023-04" db="EMBL/GenBank/DDBJ databases">
        <authorList>
            <person name="Vijverberg K."/>
            <person name="Xiong W."/>
            <person name="Schranz E."/>
        </authorList>
    </citation>
    <scope>NUCLEOTIDE SEQUENCE</scope>
</reference>
<dbReference type="EMBL" id="OX465086">
    <property type="protein sequence ID" value="CAI9264895.1"/>
    <property type="molecule type" value="Genomic_DNA"/>
</dbReference>
<evidence type="ECO:0000256" key="7">
    <source>
        <dbReference type="ARBA" id="ARBA00023242"/>
    </source>
</evidence>
<proteinExistence type="inferred from homology"/>
<evidence type="ECO:0000256" key="1">
    <source>
        <dbReference type="ARBA" id="ARBA00004123"/>
    </source>
</evidence>
<keyword evidence="6" id="KW-0804">Transcription</keyword>
<organism evidence="11 12">
    <name type="scientific">Lactuca saligna</name>
    <name type="common">Willowleaf lettuce</name>
    <dbReference type="NCBI Taxonomy" id="75948"/>
    <lineage>
        <taxon>Eukaryota</taxon>
        <taxon>Viridiplantae</taxon>
        <taxon>Streptophyta</taxon>
        <taxon>Embryophyta</taxon>
        <taxon>Tracheophyta</taxon>
        <taxon>Spermatophyta</taxon>
        <taxon>Magnoliopsida</taxon>
        <taxon>eudicotyledons</taxon>
        <taxon>Gunneridae</taxon>
        <taxon>Pentapetalae</taxon>
        <taxon>asterids</taxon>
        <taxon>campanulids</taxon>
        <taxon>Asterales</taxon>
        <taxon>Asteraceae</taxon>
        <taxon>Cichorioideae</taxon>
        <taxon>Cichorieae</taxon>
        <taxon>Lactucinae</taxon>
        <taxon>Lactuca</taxon>
    </lineage>
</organism>
<gene>
    <name evidence="11" type="ORF">LSALG_LOCUS5528</name>
</gene>
<comment type="subcellular location">
    <subcellularLocation>
        <location evidence="1">Nucleus</location>
    </subcellularLocation>
</comment>
<comment type="similarity">
    <text evidence="2">Belongs to the plant ACBP60 protein family.</text>
</comment>
<dbReference type="Pfam" id="PF07887">
    <property type="entry name" value="Calmodulin_bind"/>
    <property type="match status" value="1"/>
</dbReference>
<keyword evidence="3" id="KW-0805">Transcription regulation</keyword>
<feature type="domain" description="Calmodulin binding protein-like N-terminal" evidence="8">
    <location>
        <begin position="102"/>
        <end position="245"/>
    </location>
</feature>
<dbReference type="GO" id="GO:0003700">
    <property type="term" value="F:DNA-binding transcription factor activity"/>
    <property type="evidence" value="ECO:0007669"/>
    <property type="project" value="TreeGrafter"/>
</dbReference>
<dbReference type="InterPro" id="IPR012416">
    <property type="entry name" value="CBP60"/>
</dbReference>
<dbReference type="PANTHER" id="PTHR31713:SF69">
    <property type="entry name" value="CALMODULIN-BINDING PROTEIN60-RELATED"/>
    <property type="match status" value="1"/>
</dbReference>
<accession>A0AA35VEW2</accession>
<dbReference type="Proteomes" id="UP001177003">
    <property type="component" value="Chromosome 0"/>
</dbReference>
<evidence type="ECO:0000256" key="3">
    <source>
        <dbReference type="ARBA" id="ARBA00023015"/>
    </source>
</evidence>
<dbReference type="GO" id="GO:0005634">
    <property type="term" value="C:nucleus"/>
    <property type="evidence" value="ECO:0007669"/>
    <property type="project" value="UniProtKB-SubCell"/>
</dbReference>
<feature type="domain" description="Calmodulin binding protein central" evidence="9">
    <location>
        <begin position="258"/>
        <end position="323"/>
    </location>
</feature>
<dbReference type="InterPro" id="IPR046829">
    <property type="entry name" value="Calmod_bind_C"/>
</dbReference>
<keyword evidence="12" id="KW-1185">Reference proteome</keyword>
<evidence type="ECO:0000259" key="10">
    <source>
        <dbReference type="Pfam" id="PF20452"/>
    </source>
</evidence>
<evidence type="ECO:0000256" key="2">
    <source>
        <dbReference type="ARBA" id="ARBA00007214"/>
    </source>
</evidence>
<dbReference type="PANTHER" id="PTHR31713">
    <property type="entry name" value="OS02G0177800 PROTEIN"/>
    <property type="match status" value="1"/>
</dbReference>
<name>A0AA35VEW2_LACSI</name>
<evidence type="ECO:0000259" key="9">
    <source>
        <dbReference type="Pfam" id="PF20451"/>
    </source>
</evidence>
<evidence type="ECO:0000256" key="6">
    <source>
        <dbReference type="ARBA" id="ARBA00023163"/>
    </source>
</evidence>
<keyword evidence="5" id="KW-0010">Activator</keyword>
<evidence type="ECO:0000259" key="8">
    <source>
        <dbReference type="Pfam" id="PF07887"/>
    </source>
</evidence>
<dbReference type="InterPro" id="IPR046831">
    <property type="entry name" value="Calmodulin_bind_N"/>
</dbReference>
<dbReference type="InterPro" id="IPR046830">
    <property type="entry name" value="Calmod_bind_M"/>
</dbReference>
<keyword evidence="7" id="KW-0539">Nucleus</keyword>
<dbReference type="GO" id="GO:0005516">
    <property type="term" value="F:calmodulin binding"/>
    <property type="evidence" value="ECO:0007669"/>
    <property type="project" value="InterPro"/>
</dbReference>
<dbReference type="GO" id="GO:0080142">
    <property type="term" value="P:regulation of salicylic acid biosynthetic process"/>
    <property type="evidence" value="ECO:0007669"/>
    <property type="project" value="TreeGrafter"/>
</dbReference>
<evidence type="ECO:0000256" key="5">
    <source>
        <dbReference type="ARBA" id="ARBA00023159"/>
    </source>
</evidence>
<dbReference type="Pfam" id="PF20451">
    <property type="entry name" value="Calmod_bind_M"/>
    <property type="match status" value="1"/>
</dbReference>
<dbReference type="Pfam" id="PF20452">
    <property type="entry name" value="Calmod_bind_C"/>
    <property type="match status" value="1"/>
</dbReference>
<evidence type="ECO:0000313" key="12">
    <source>
        <dbReference type="Proteomes" id="UP001177003"/>
    </source>
</evidence>
<dbReference type="AlphaFoldDB" id="A0AA35VEW2"/>
<keyword evidence="4" id="KW-0238">DNA-binding</keyword>
<sequence>MPKISKKQQRKYRALSPYHVICTLQIVGSPKTNNFGDDDALMRFAPHREDEWKKMLTSIPHQLRPRFDQWLRIVVKEAIELSHKNQDPTSMQREDKSESRSLELRFSNSIIPTLFTGDHIQAIGGVPLGVTLVESRTKEAVKTGPEASGKVEIIVLEAEVDDVTGEDVRNNSILVRHIEGSRSIRVENIFLNLIQGTAILPMVSFACNRKWMKNSKLRLGAKFVNNCNGVRVKEAKSGSFLLKDRRTKACTKHYIPSLHDKIWRLRKVDRHGCLAKNMEQAEVITVGDFLVHLFRQTQHLKEIFDHSNHAKSWTITVEHARECPAKLQYCSSFDPKTRVFFNVSGEVLGLFQDKSFLSSDKLTQNQKALAKNLVISAFENWGDVIDVEQEGKFVPKTEPVTLRTFGKNIFLDDLDLNIDETCLFGNMVSDGKCPDLELLPESLRRKSNEIYNGFESLCISNRSKLEGDQRNRLCNRLKILFCVVTFKIRSFPENGLDDIHAHKKPRLS</sequence>
<protein>
    <recommendedName>
        <fullName evidence="13">Calmodulin</fullName>
    </recommendedName>
</protein>